<dbReference type="EMBL" id="CM042883">
    <property type="protein sequence ID" value="KAI4378616.1"/>
    <property type="molecule type" value="Genomic_DNA"/>
</dbReference>
<accession>A0ACB9RHH2</accession>
<organism evidence="1 2">
    <name type="scientific">Melastoma candidum</name>
    <dbReference type="NCBI Taxonomy" id="119954"/>
    <lineage>
        <taxon>Eukaryota</taxon>
        <taxon>Viridiplantae</taxon>
        <taxon>Streptophyta</taxon>
        <taxon>Embryophyta</taxon>
        <taxon>Tracheophyta</taxon>
        <taxon>Spermatophyta</taxon>
        <taxon>Magnoliopsida</taxon>
        <taxon>eudicotyledons</taxon>
        <taxon>Gunneridae</taxon>
        <taxon>Pentapetalae</taxon>
        <taxon>rosids</taxon>
        <taxon>malvids</taxon>
        <taxon>Myrtales</taxon>
        <taxon>Melastomataceae</taxon>
        <taxon>Melastomatoideae</taxon>
        <taxon>Melastomateae</taxon>
        <taxon>Melastoma</taxon>
    </lineage>
</organism>
<name>A0ACB9RHH2_9MYRT</name>
<proteinExistence type="predicted"/>
<reference evidence="2" key="1">
    <citation type="journal article" date="2023" name="Front. Plant Sci.">
        <title>Chromosomal-level genome assembly of Melastoma candidum provides insights into trichome evolution.</title>
        <authorList>
            <person name="Zhong Y."/>
            <person name="Wu W."/>
            <person name="Sun C."/>
            <person name="Zou P."/>
            <person name="Liu Y."/>
            <person name="Dai S."/>
            <person name="Zhou R."/>
        </authorList>
    </citation>
    <scope>NUCLEOTIDE SEQUENCE [LARGE SCALE GENOMIC DNA]</scope>
</reference>
<protein>
    <submittedName>
        <fullName evidence="1">Uncharacterized protein</fullName>
    </submittedName>
</protein>
<keyword evidence="2" id="KW-1185">Reference proteome</keyword>
<gene>
    <name evidence="1" type="ORF">MLD38_016072</name>
</gene>
<dbReference type="Proteomes" id="UP001057402">
    <property type="component" value="Chromosome 4"/>
</dbReference>
<sequence length="104" mass="11181">MSFDDKDFDDAALWALMDSAASAASLLSKPRKSCQTLIPVSHPSPKHSRSLPNPRGLTLSQAALAHCPPIRTVPCTRTGERSCSGSLSLQISATGRLPLLRFHQ</sequence>
<evidence type="ECO:0000313" key="1">
    <source>
        <dbReference type="EMBL" id="KAI4378616.1"/>
    </source>
</evidence>
<evidence type="ECO:0000313" key="2">
    <source>
        <dbReference type="Proteomes" id="UP001057402"/>
    </source>
</evidence>
<comment type="caution">
    <text evidence="1">The sequence shown here is derived from an EMBL/GenBank/DDBJ whole genome shotgun (WGS) entry which is preliminary data.</text>
</comment>